<feature type="domain" description="NrtR DNA-binding winged helix" evidence="1">
    <location>
        <begin position="235"/>
        <end position="294"/>
    </location>
</feature>
<dbReference type="SUPFAM" id="SSF46785">
    <property type="entry name" value="Winged helix' DNA-binding domain"/>
    <property type="match status" value="1"/>
</dbReference>
<dbReference type="EMBL" id="RRUE01000001">
    <property type="protein sequence ID" value="RRN44866.1"/>
    <property type="molecule type" value="Genomic_DNA"/>
</dbReference>
<reference evidence="2 3" key="1">
    <citation type="submission" date="2018-11" db="EMBL/GenBank/DDBJ databases">
        <title>Genome sequencing of Lautropia sp. KCOM 2505 (= ChDC F240).</title>
        <authorList>
            <person name="Kook J.-K."/>
            <person name="Park S.-N."/>
            <person name="Lim Y.K."/>
        </authorList>
    </citation>
    <scope>NUCLEOTIDE SEQUENCE [LARGE SCALE GENOMIC DNA]</scope>
    <source>
        <strain evidence="2 3">KCOM 2505</strain>
    </source>
</reference>
<dbReference type="InterPro" id="IPR036388">
    <property type="entry name" value="WH-like_DNA-bd_sf"/>
</dbReference>
<evidence type="ECO:0000259" key="1">
    <source>
        <dbReference type="Pfam" id="PF21906"/>
    </source>
</evidence>
<gene>
    <name evidence="2" type="ORF">EHV23_00835</name>
</gene>
<dbReference type="InterPro" id="IPR011213">
    <property type="entry name" value="NMN_biosyn"/>
</dbReference>
<protein>
    <recommendedName>
        <fullName evidence="1">NrtR DNA-binding winged helix domain-containing protein</fullName>
    </recommendedName>
</protein>
<dbReference type="Pfam" id="PF21906">
    <property type="entry name" value="WHD_NrtR"/>
    <property type="match status" value="1"/>
</dbReference>
<name>A0A426FQ70_9BURK</name>
<dbReference type="InterPro" id="IPR036390">
    <property type="entry name" value="WH_DNA-bd_sf"/>
</dbReference>
<evidence type="ECO:0000313" key="3">
    <source>
        <dbReference type="Proteomes" id="UP000270261"/>
    </source>
</evidence>
<dbReference type="Proteomes" id="UP000270261">
    <property type="component" value="Unassembled WGS sequence"/>
</dbReference>
<dbReference type="AlphaFoldDB" id="A0A426FQ70"/>
<organism evidence="2 3">
    <name type="scientific">Lautropia dentalis</name>
    <dbReference type="NCBI Taxonomy" id="2490857"/>
    <lineage>
        <taxon>Bacteria</taxon>
        <taxon>Pseudomonadati</taxon>
        <taxon>Pseudomonadota</taxon>
        <taxon>Betaproteobacteria</taxon>
        <taxon>Burkholderiales</taxon>
        <taxon>Burkholderiaceae</taxon>
        <taxon>Lautropia</taxon>
    </lineage>
</organism>
<evidence type="ECO:0000313" key="2">
    <source>
        <dbReference type="EMBL" id="RRN44866.1"/>
    </source>
</evidence>
<keyword evidence="3" id="KW-1185">Reference proteome</keyword>
<dbReference type="OrthoDB" id="542521at2"/>
<dbReference type="PIRSF" id="PIRSF019423">
    <property type="entry name" value="NMN_biosyn"/>
    <property type="match status" value="1"/>
</dbReference>
<dbReference type="RefSeq" id="WP_125094298.1">
    <property type="nucleotide sequence ID" value="NZ_RRUE01000001.1"/>
</dbReference>
<comment type="caution">
    <text evidence="2">The sequence shown here is derived from an EMBL/GenBank/DDBJ whole genome shotgun (WGS) entry which is preliminary data.</text>
</comment>
<sequence>MDASLEQTGAAQGIVELVTVLVAVTDFKARVLTVGNGTMLPQGPLSPVHRSLQSGVRLWVAQKTAQPMGYVEQLYTFVDTRRQNDQGLPVLYVSYLGLVSEANETELSPDARWFDWYDYFPWEDLRDGRRDWIARVILPRLDAWVAQAGAAAARRERRSRVDLLWGLPPCEWSEERTLQRYELLYEAGLVPESLHLQADFDMALTGRAMQHDHRRVLATAVSRLRAKIKYRPVIFDLMPERFSLLQLQKSVEALVGCELHKQNFRRQVLHQGLLKPIDQSTATSRGRPARLYRFHESVLSESLISGGRLSFLKG</sequence>
<accession>A0A426FQ70</accession>
<proteinExistence type="predicted"/>
<dbReference type="InterPro" id="IPR054105">
    <property type="entry name" value="WHD_NrtR"/>
</dbReference>
<dbReference type="Gene3D" id="1.10.10.10">
    <property type="entry name" value="Winged helix-like DNA-binding domain superfamily/Winged helix DNA-binding domain"/>
    <property type="match status" value="1"/>
</dbReference>